<proteinExistence type="predicted"/>
<accession>F1Z5P8</accession>
<dbReference type="OrthoDB" id="9797176at2"/>
<dbReference type="InterPro" id="IPR036986">
    <property type="entry name" value="S4_RNA-bd_sf"/>
</dbReference>
<protein>
    <submittedName>
        <fullName evidence="3">RNA-binding S4</fullName>
    </submittedName>
</protein>
<gene>
    <name evidence="3" type="ORF">Y88_2032</name>
</gene>
<evidence type="ECO:0000313" key="4">
    <source>
        <dbReference type="Proteomes" id="UP000004728"/>
    </source>
</evidence>
<dbReference type="AlphaFoldDB" id="F1Z5P8"/>
<dbReference type="Gene3D" id="3.10.290.10">
    <property type="entry name" value="RNA-binding S4 domain"/>
    <property type="match status" value="1"/>
</dbReference>
<name>F1Z5P8_9SPHN</name>
<dbReference type="Proteomes" id="UP000004728">
    <property type="component" value="Unassembled WGS sequence"/>
</dbReference>
<dbReference type="EMBL" id="AEWJ01000023">
    <property type="protein sequence ID" value="EGD60158.1"/>
    <property type="molecule type" value="Genomic_DNA"/>
</dbReference>
<dbReference type="CDD" id="cd00165">
    <property type="entry name" value="S4"/>
    <property type="match status" value="1"/>
</dbReference>
<dbReference type="RefSeq" id="WP_008069179.1">
    <property type="nucleotide sequence ID" value="NZ_AQWK01000005.1"/>
</dbReference>
<dbReference type="InParanoid" id="F1Z5P8"/>
<feature type="domain" description="RNA-binding S4" evidence="2">
    <location>
        <begin position="11"/>
        <end position="70"/>
    </location>
</feature>
<sequence length="100" mass="11005">MASLSQPAPGIRIDKLLWFLRLASTRTFAQEWAGEGHIRLNGRRVERPSATVRAGDILVLPMRTAVKVIEVLAIPARRGPATEAQACYRVVEPTARSNEA</sequence>
<reference evidence="3 4" key="1">
    <citation type="journal article" date="2012" name="J. Bacteriol.">
        <title>Draft Genome Sequence of Novosphingobium nitrogenifigens Y88T.</title>
        <authorList>
            <person name="Strabala T.J."/>
            <person name="Macdonald L."/>
            <person name="Liu V."/>
            <person name="Smit A.M."/>
        </authorList>
    </citation>
    <scope>NUCLEOTIDE SEQUENCE [LARGE SCALE GENOMIC DNA]</scope>
    <source>
        <strain evidence="3 4">DSM 19370</strain>
    </source>
</reference>
<evidence type="ECO:0000259" key="2">
    <source>
        <dbReference type="SMART" id="SM00363"/>
    </source>
</evidence>
<dbReference type="Pfam" id="PF01479">
    <property type="entry name" value="S4"/>
    <property type="match status" value="1"/>
</dbReference>
<dbReference type="SMART" id="SM00363">
    <property type="entry name" value="S4"/>
    <property type="match status" value="1"/>
</dbReference>
<organism evidence="3 4">
    <name type="scientific">Novosphingobium nitrogenifigens DSM 19370</name>
    <dbReference type="NCBI Taxonomy" id="983920"/>
    <lineage>
        <taxon>Bacteria</taxon>
        <taxon>Pseudomonadati</taxon>
        <taxon>Pseudomonadota</taxon>
        <taxon>Alphaproteobacteria</taxon>
        <taxon>Sphingomonadales</taxon>
        <taxon>Sphingomonadaceae</taxon>
        <taxon>Novosphingobium</taxon>
    </lineage>
</organism>
<keyword evidence="1" id="KW-0694">RNA-binding</keyword>
<dbReference type="eggNOG" id="COG1188">
    <property type="taxonomic scope" value="Bacteria"/>
</dbReference>
<evidence type="ECO:0000256" key="1">
    <source>
        <dbReference type="PROSITE-ProRule" id="PRU00182"/>
    </source>
</evidence>
<dbReference type="HOGENOM" id="CLU_101003_3_1_5"/>
<dbReference type="STRING" id="983920.Y88_2032"/>
<dbReference type="GO" id="GO:0003723">
    <property type="term" value="F:RNA binding"/>
    <property type="evidence" value="ECO:0007669"/>
    <property type="project" value="UniProtKB-KW"/>
</dbReference>
<evidence type="ECO:0000313" key="3">
    <source>
        <dbReference type="EMBL" id="EGD60158.1"/>
    </source>
</evidence>
<comment type="caution">
    <text evidence="3">The sequence shown here is derived from an EMBL/GenBank/DDBJ whole genome shotgun (WGS) entry which is preliminary data.</text>
</comment>
<keyword evidence="4" id="KW-1185">Reference proteome</keyword>
<dbReference type="InterPro" id="IPR002942">
    <property type="entry name" value="S4_RNA-bd"/>
</dbReference>
<dbReference type="SUPFAM" id="SSF55174">
    <property type="entry name" value="Alpha-L RNA-binding motif"/>
    <property type="match status" value="1"/>
</dbReference>
<dbReference type="PROSITE" id="PS50889">
    <property type="entry name" value="S4"/>
    <property type="match status" value="1"/>
</dbReference>